<dbReference type="Proteomes" id="UP001476798">
    <property type="component" value="Unassembled WGS sequence"/>
</dbReference>
<proteinExistence type="predicted"/>
<protein>
    <submittedName>
        <fullName evidence="1">Uncharacterized protein</fullName>
    </submittedName>
</protein>
<sequence>MISIESHVICQSIQPTFQSGLAAFFAVFYVFNLQYQDEASQTLEFIQRWFIGINPERGSKASHGNVMS</sequence>
<comment type="caution">
    <text evidence="1">The sequence shown here is derived from an EMBL/GenBank/DDBJ whole genome shotgun (WGS) entry which is preliminary data.</text>
</comment>
<dbReference type="EMBL" id="JAHRIO010060248">
    <property type="protein sequence ID" value="MEQ2177670.1"/>
    <property type="molecule type" value="Genomic_DNA"/>
</dbReference>
<evidence type="ECO:0000313" key="2">
    <source>
        <dbReference type="Proteomes" id="UP001476798"/>
    </source>
</evidence>
<name>A0ABV0P219_9TELE</name>
<keyword evidence="2" id="KW-1185">Reference proteome</keyword>
<evidence type="ECO:0000313" key="1">
    <source>
        <dbReference type="EMBL" id="MEQ2177670.1"/>
    </source>
</evidence>
<accession>A0ABV0P219</accession>
<gene>
    <name evidence="1" type="ORF">GOODEAATRI_005962</name>
</gene>
<reference evidence="1 2" key="1">
    <citation type="submission" date="2021-06" db="EMBL/GenBank/DDBJ databases">
        <authorList>
            <person name="Palmer J.M."/>
        </authorList>
    </citation>
    <scope>NUCLEOTIDE SEQUENCE [LARGE SCALE GENOMIC DNA]</scope>
    <source>
        <strain evidence="1 2">GA_2019</strain>
        <tissue evidence="1">Muscle</tissue>
    </source>
</reference>
<organism evidence="1 2">
    <name type="scientific">Goodea atripinnis</name>
    <dbReference type="NCBI Taxonomy" id="208336"/>
    <lineage>
        <taxon>Eukaryota</taxon>
        <taxon>Metazoa</taxon>
        <taxon>Chordata</taxon>
        <taxon>Craniata</taxon>
        <taxon>Vertebrata</taxon>
        <taxon>Euteleostomi</taxon>
        <taxon>Actinopterygii</taxon>
        <taxon>Neopterygii</taxon>
        <taxon>Teleostei</taxon>
        <taxon>Neoteleostei</taxon>
        <taxon>Acanthomorphata</taxon>
        <taxon>Ovalentaria</taxon>
        <taxon>Atherinomorphae</taxon>
        <taxon>Cyprinodontiformes</taxon>
        <taxon>Goodeidae</taxon>
        <taxon>Goodea</taxon>
    </lineage>
</organism>